<dbReference type="Proteomes" id="UP000095594">
    <property type="component" value="Unassembled WGS sequence"/>
</dbReference>
<name>A0A174FHZ8_9CLOT</name>
<gene>
    <name evidence="2" type="ORF">ERS852471_01644</name>
</gene>
<dbReference type="InterPro" id="IPR018768">
    <property type="entry name" value="DUF2344"/>
</dbReference>
<accession>A0A174FHZ8</accession>
<dbReference type="AlphaFoldDB" id="A0A174FHZ8"/>
<protein>
    <submittedName>
        <fullName evidence="2">Radical SAM-linked protein</fullName>
    </submittedName>
</protein>
<evidence type="ECO:0000259" key="1">
    <source>
        <dbReference type="Pfam" id="PF10105"/>
    </source>
</evidence>
<dbReference type="Pfam" id="PF10105">
    <property type="entry name" value="DUF2344"/>
    <property type="match status" value="1"/>
</dbReference>
<feature type="domain" description="DUF2344" evidence="1">
    <location>
        <begin position="2"/>
        <end position="190"/>
    </location>
</feature>
<reference evidence="2 3" key="1">
    <citation type="submission" date="2015-09" db="EMBL/GenBank/DDBJ databases">
        <authorList>
            <consortium name="Pathogen Informatics"/>
        </authorList>
    </citation>
    <scope>NUCLEOTIDE SEQUENCE [LARGE SCALE GENOMIC DNA]</scope>
    <source>
        <strain evidence="2 3">2789STDY5834856</strain>
    </source>
</reference>
<dbReference type="NCBIfam" id="TIGR03936">
    <property type="entry name" value="sam_1_link_chp"/>
    <property type="match status" value="1"/>
</dbReference>
<evidence type="ECO:0000313" key="3">
    <source>
        <dbReference type="Proteomes" id="UP000095594"/>
    </source>
</evidence>
<dbReference type="EMBL" id="CYZX01000010">
    <property type="protein sequence ID" value="CUO48558.1"/>
    <property type="molecule type" value="Genomic_DNA"/>
</dbReference>
<proteinExistence type="predicted"/>
<evidence type="ECO:0000313" key="2">
    <source>
        <dbReference type="EMBL" id="CUO48558.1"/>
    </source>
</evidence>
<sequence length="233" mass="26731">MRYVIKFTKGEDIKFIGHLDLMRTIQRIIRRSGLPIEYSKGFNPHMALSIAQPLSVGVYSDGEYLDLVLTKELKEEEVVNTLNEFAPPTIKFICAKGIEIIENVKRLPQTMALLDGARYTIKLKLNSEEGIAEAMDSMLNEKEFNIVKKTKKGEKETDIKPLIKELKYWVKDNELIINTLIATGSRENLSADLLVTYIKSKVDGINKDAFVNIRREEMYLLKKNKYVPLYKGI</sequence>
<organism evidence="2 3">
    <name type="scientific">Clostridium disporicum</name>
    <dbReference type="NCBI Taxonomy" id="84024"/>
    <lineage>
        <taxon>Bacteria</taxon>
        <taxon>Bacillati</taxon>
        <taxon>Bacillota</taxon>
        <taxon>Clostridia</taxon>
        <taxon>Eubacteriales</taxon>
        <taxon>Clostridiaceae</taxon>
        <taxon>Clostridium</taxon>
    </lineage>
</organism>
<dbReference type="RefSeq" id="WP_055265511.1">
    <property type="nucleotide sequence ID" value="NZ_CABIXQ010000010.1"/>
</dbReference>
<dbReference type="OrthoDB" id="9780488at2"/>